<proteinExistence type="predicted"/>
<dbReference type="GO" id="GO:0016747">
    <property type="term" value="F:acyltransferase activity, transferring groups other than amino-acyl groups"/>
    <property type="evidence" value="ECO:0007669"/>
    <property type="project" value="InterPro"/>
</dbReference>
<evidence type="ECO:0000313" key="2">
    <source>
        <dbReference type="EMBL" id="AIE84858.1"/>
    </source>
</evidence>
<protein>
    <recommendedName>
        <fullName evidence="1">N-acetyltransferase domain-containing protein</fullName>
    </recommendedName>
</protein>
<evidence type="ECO:0000313" key="3">
    <source>
        <dbReference type="Proteomes" id="UP000027982"/>
    </source>
</evidence>
<name>A0A068NMR4_FIMGI</name>
<dbReference type="STRING" id="661478.OP10G_1490"/>
<sequence>MIVESLLRSASDNLIETYLRLGHAIPESRSWEEPAYVACGGTFEHPICNFAARLRLDPWSARRLSDLASGRPAFNVYLLPGDEPSHATELLERAGFHPSYRLVQMVAERPEPGPSIELSRADTFEDRFKVASFMGHQFFTRQTEAFRRKIAIATARAEGLELYGLDERAQKTAALMLCHASGVLGVYNLCVASARRGRGIGSGVLNWALALARETERAVTLQCDSRLEGWYRYWGFVATGKVDVYSLAKRNQDDIIL</sequence>
<dbReference type="KEGG" id="fgi:OP10G_1490"/>
<dbReference type="SUPFAM" id="SSF55729">
    <property type="entry name" value="Acyl-CoA N-acyltransferases (Nat)"/>
    <property type="match status" value="1"/>
</dbReference>
<dbReference type="InterPro" id="IPR000182">
    <property type="entry name" value="GNAT_dom"/>
</dbReference>
<dbReference type="InterPro" id="IPR016181">
    <property type="entry name" value="Acyl_CoA_acyltransferase"/>
</dbReference>
<evidence type="ECO:0000259" key="1">
    <source>
        <dbReference type="PROSITE" id="PS51186"/>
    </source>
</evidence>
<dbReference type="PROSITE" id="PS51186">
    <property type="entry name" value="GNAT"/>
    <property type="match status" value="1"/>
</dbReference>
<reference evidence="2 3" key="1">
    <citation type="journal article" date="2014" name="PLoS ONE">
        <title>The first complete genome sequence of the class fimbriimonadia in the phylum armatimonadetes.</title>
        <authorList>
            <person name="Hu Z.Y."/>
            <person name="Wang Y.Z."/>
            <person name="Im W.T."/>
            <person name="Wang S.Y."/>
            <person name="Zhao G.P."/>
            <person name="Zheng H.J."/>
            <person name="Quan Z.X."/>
        </authorList>
    </citation>
    <scope>NUCLEOTIDE SEQUENCE [LARGE SCALE GENOMIC DNA]</scope>
    <source>
        <strain evidence="2">Gsoil 348</strain>
    </source>
</reference>
<organism evidence="2 3">
    <name type="scientific">Fimbriimonas ginsengisoli Gsoil 348</name>
    <dbReference type="NCBI Taxonomy" id="661478"/>
    <lineage>
        <taxon>Bacteria</taxon>
        <taxon>Bacillati</taxon>
        <taxon>Armatimonadota</taxon>
        <taxon>Fimbriimonadia</taxon>
        <taxon>Fimbriimonadales</taxon>
        <taxon>Fimbriimonadaceae</taxon>
        <taxon>Fimbriimonas</taxon>
    </lineage>
</organism>
<accession>A0A068NMR4</accession>
<feature type="domain" description="N-acetyltransferase" evidence="1">
    <location>
        <begin position="116"/>
        <end position="257"/>
    </location>
</feature>
<keyword evidence="3" id="KW-1185">Reference proteome</keyword>
<dbReference type="AlphaFoldDB" id="A0A068NMR4"/>
<dbReference type="CDD" id="cd04301">
    <property type="entry name" value="NAT_SF"/>
    <property type="match status" value="1"/>
</dbReference>
<gene>
    <name evidence="2" type="ORF">OP10G_1490</name>
</gene>
<dbReference type="EMBL" id="CP007139">
    <property type="protein sequence ID" value="AIE84858.1"/>
    <property type="molecule type" value="Genomic_DNA"/>
</dbReference>
<dbReference type="HOGENOM" id="CLU_1080733_0_0_0"/>
<dbReference type="eggNOG" id="COG0456">
    <property type="taxonomic scope" value="Bacteria"/>
</dbReference>
<dbReference type="Proteomes" id="UP000027982">
    <property type="component" value="Chromosome"/>
</dbReference>
<dbReference type="Gene3D" id="3.40.630.30">
    <property type="match status" value="1"/>
</dbReference>